<keyword evidence="3 6" id="KW-0812">Transmembrane</keyword>
<keyword evidence="4 6" id="KW-1133">Transmembrane helix</keyword>
<comment type="subcellular location">
    <subcellularLocation>
        <location evidence="1">Cell membrane</location>
        <topology evidence="1">Multi-pass membrane protein</topology>
    </subcellularLocation>
</comment>
<evidence type="ECO:0000256" key="6">
    <source>
        <dbReference type="SAM" id="Phobius"/>
    </source>
</evidence>
<feature type="domain" description="Type II secretion system protein GspF" evidence="7">
    <location>
        <begin position="9"/>
        <end position="73"/>
    </location>
</feature>
<dbReference type="EMBL" id="JBHTIS010002809">
    <property type="protein sequence ID" value="MFD1050398.1"/>
    <property type="molecule type" value="Genomic_DNA"/>
</dbReference>
<protein>
    <submittedName>
        <fullName evidence="8">Type II secretion system F family protein</fullName>
    </submittedName>
</protein>
<evidence type="ECO:0000256" key="1">
    <source>
        <dbReference type="ARBA" id="ARBA00004651"/>
    </source>
</evidence>
<evidence type="ECO:0000256" key="4">
    <source>
        <dbReference type="ARBA" id="ARBA00022989"/>
    </source>
</evidence>
<proteinExistence type="predicted"/>
<organism evidence="8 9">
    <name type="scientific">Kibdelosporangium lantanae</name>
    <dbReference type="NCBI Taxonomy" id="1497396"/>
    <lineage>
        <taxon>Bacteria</taxon>
        <taxon>Bacillati</taxon>
        <taxon>Actinomycetota</taxon>
        <taxon>Actinomycetes</taxon>
        <taxon>Pseudonocardiales</taxon>
        <taxon>Pseudonocardiaceae</taxon>
        <taxon>Kibdelosporangium</taxon>
    </lineage>
</organism>
<sequence>RLGGDVSRTVTDPLLADTVHAWALADRHGLPLADVLTAVVRDLEQRARFARQVQARMAGPRASATVLAYMPLTGVGLGEMMGAHPLRVLSGTTLGQVLLVVGVGLVCAGVLWSAKLTRQVVLT</sequence>
<dbReference type="PANTHER" id="PTHR35007:SF4">
    <property type="entry name" value="CONSERVED TRANSMEMBRANE PROTEIN-RELATED"/>
    <property type="match status" value="1"/>
</dbReference>
<gene>
    <name evidence="8" type="ORF">ACFQ1S_35160</name>
</gene>
<accession>A0ABW3MJU5</accession>
<comment type="caution">
    <text evidence="8">The sequence shown here is derived from an EMBL/GenBank/DDBJ whole genome shotgun (WGS) entry which is preliminary data.</text>
</comment>
<dbReference type="Pfam" id="PF00482">
    <property type="entry name" value="T2SSF"/>
    <property type="match status" value="1"/>
</dbReference>
<evidence type="ECO:0000256" key="5">
    <source>
        <dbReference type="ARBA" id="ARBA00023136"/>
    </source>
</evidence>
<feature type="transmembrane region" description="Helical" evidence="6">
    <location>
        <begin position="97"/>
        <end position="114"/>
    </location>
</feature>
<evidence type="ECO:0000256" key="3">
    <source>
        <dbReference type="ARBA" id="ARBA00022692"/>
    </source>
</evidence>
<evidence type="ECO:0000313" key="9">
    <source>
        <dbReference type="Proteomes" id="UP001597045"/>
    </source>
</evidence>
<evidence type="ECO:0000313" key="8">
    <source>
        <dbReference type="EMBL" id="MFD1050398.1"/>
    </source>
</evidence>
<feature type="transmembrane region" description="Helical" evidence="6">
    <location>
        <begin position="58"/>
        <end position="77"/>
    </location>
</feature>
<keyword evidence="9" id="KW-1185">Reference proteome</keyword>
<evidence type="ECO:0000256" key="2">
    <source>
        <dbReference type="ARBA" id="ARBA00022475"/>
    </source>
</evidence>
<keyword evidence="2" id="KW-1003">Cell membrane</keyword>
<keyword evidence="5 6" id="KW-0472">Membrane</keyword>
<name>A0ABW3MJU5_9PSEU</name>
<dbReference type="InterPro" id="IPR018076">
    <property type="entry name" value="T2SS_GspF_dom"/>
</dbReference>
<feature type="non-terminal residue" evidence="8">
    <location>
        <position position="1"/>
    </location>
</feature>
<reference evidence="9" key="1">
    <citation type="journal article" date="2019" name="Int. J. Syst. Evol. Microbiol.">
        <title>The Global Catalogue of Microorganisms (GCM) 10K type strain sequencing project: providing services to taxonomists for standard genome sequencing and annotation.</title>
        <authorList>
            <consortium name="The Broad Institute Genomics Platform"/>
            <consortium name="The Broad Institute Genome Sequencing Center for Infectious Disease"/>
            <person name="Wu L."/>
            <person name="Ma J."/>
        </authorList>
    </citation>
    <scope>NUCLEOTIDE SEQUENCE [LARGE SCALE GENOMIC DNA]</scope>
    <source>
        <strain evidence="9">JCM 31486</strain>
    </source>
</reference>
<evidence type="ECO:0000259" key="7">
    <source>
        <dbReference type="Pfam" id="PF00482"/>
    </source>
</evidence>
<dbReference type="Proteomes" id="UP001597045">
    <property type="component" value="Unassembled WGS sequence"/>
</dbReference>
<dbReference type="PANTHER" id="PTHR35007">
    <property type="entry name" value="INTEGRAL MEMBRANE PROTEIN-RELATED"/>
    <property type="match status" value="1"/>
</dbReference>